<sequence>MEHDMKAHRTASAPERRHDDSRVSSHSRDGEGELMHRSSFARAFGLVMACALVGSVAACSSGSGGGSDGKVSITVQGMPPKSDPASRKAFLDRVAAFEKANPKITIKPTDATWDAQTFTAKLAGGSAETVITAPLTEPQGLIARRQVKDLTADLKAWPQYNEYNSKLLAPTKDAATGKVYGLTAPIGTYSMGLVYNRALFAKAGLDPDKPPTTWEEVRQAAKAIHDKTGQVGYAETTTNNTGGWHLTSYTYSRGGTMEKRQGDKYVPAFTGKATTDALQLLHDMRFVDNSMGSNQLQSQMDVQRRFAAGQIGMYTDGPNAVGPIVQQYGGRLKDFGAGALPQDGGNATQLGGSVVMVTARATAAQTSAAVKWILAEYLKPAYDPKEAAKRDKMTSADPKILIGVPRVASFSEQAQQKVNAARKPYVNVPLGNFQPYVDGNAELKLLTEPPVAAQKVYAALDPVVQAVLTKKNADPAALLDKAAQQVSSDLERGQ</sequence>
<dbReference type="InterPro" id="IPR006059">
    <property type="entry name" value="SBP"/>
</dbReference>
<dbReference type="SUPFAM" id="SSF53850">
    <property type="entry name" value="Periplasmic binding protein-like II"/>
    <property type="match status" value="1"/>
</dbReference>
<protein>
    <submittedName>
        <fullName evidence="2">Extracellular solute-binding protein</fullName>
    </submittedName>
</protein>
<gene>
    <name evidence="2" type="ORF">NP777_30975</name>
</gene>
<dbReference type="Proteomes" id="UP001204746">
    <property type="component" value="Unassembled WGS sequence"/>
</dbReference>
<dbReference type="PANTHER" id="PTHR43649:SF16">
    <property type="entry name" value="SUGAR-BINDING LIPOPROTEIN"/>
    <property type="match status" value="1"/>
</dbReference>
<evidence type="ECO:0000313" key="2">
    <source>
        <dbReference type="EMBL" id="MCQ8192619.1"/>
    </source>
</evidence>
<organism evidence="2 3">
    <name type="scientific">Streptomyces rugosispiralis</name>
    <dbReference type="NCBI Taxonomy" id="2967341"/>
    <lineage>
        <taxon>Bacteria</taxon>
        <taxon>Bacillati</taxon>
        <taxon>Actinomycetota</taxon>
        <taxon>Actinomycetes</taxon>
        <taxon>Kitasatosporales</taxon>
        <taxon>Streptomycetaceae</taxon>
        <taxon>Streptomyces</taxon>
    </lineage>
</organism>
<dbReference type="EMBL" id="JANIAA010000027">
    <property type="protein sequence ID" value="MCQ8192619.1"/>
    <property type="molecule type" value="Genomic_DNA"/>
</dbReference>
<evidence type="ECO:0000313" key="3">
    <source>
        <dbReference type="Proteomes" id="UP001204746"/>
    </source>
</evidence>
<dbReference type="InterPro" id="IPR050490">
    <property type="entry name" value="Bact_solute-bd_prot1"/>
</dbReference>
<dbReference type="Gene3D" id="3.40.190.10">
    <property type="entry name" value="Periplasmic binding protein-like II"/>
    <property type="match status" value="1"/>
</dbReference>
<dbReference type="PANTHER" id="PTHR43649">
    <property type="entry name" value="ARABINOSE-BINDING PROTEIN-RELATED"/>
    <property type="match status" value="1"/>
</dbReference>
<dbReference type="Pfam" id="PF01547">
    <property type="entry name" value="SBP_bac_1"/>
    <property type="match status" value="1"/>
</dbReference>
<accession>A0ABT1V5F7</accession>
<keyword evidence="3" id="KW-1185">Reference proteome</keyword>
<dbReference type="RefSeq" id="WP_256653481.1">
    <property type="nucleotide sequence ID" value="NZ_JANIAA010000027.1"/>
</dbReference>
<evidence type="ECO:0000256" key="1">
    <source>
        <dbReference type="SAM" id="MobiDB-lite"/>
    </source>
</evidence>
<feature type="region of interest" description="Disordered" evidence="1">
    <location>
        <begin position="1"/>
        <end position="32"/>
    </location>
</feature>
<name>A0ABT1V5F7_9ACTN</name>
<feature type="compositionally biased region" description="Basic and acidic residues" evidence="1">
    <location>
        <begin position="14"/>
        <end position="32"/>
    </location>
</feature>
<proteinExistence type="predicted"/>
<comment type="caution">
    <text evidence="2">The sequence shown here is derived from an EMBL/GenBank/DDBJ whole genome shotgun (WGS) entry which is preliminary data.</text>
</comment>
<reference evidence="2 3" key="1">
    <citation type="submission" date="2022-07" db="EMBL/GenBank/DDBJ databases">
        <authorList>
            <person name="Phongsopitanun W."/>
            <person name="Tanasupawat S."/>
        </authorList>
    </citation>
    <scope>NUCLEOTIDE SEQUENCE [LARGE SCALE GENOMIC DNA]</scope>
    <source>
        <strain evidence="2 3">RCU-064</strain>
    </source>
</reference>